<sequence length="208" mass="21226">MTPLTTPRRPGPGPGPWLFDGPPQDVPDGFPAAVLFDRDGTLVVDVPYNGDPARVVPMPTAREAVAAVRARGIPVGVVSNQSGVARGVLTYGQVAAVRRRVEELLGPFAVWAVCPHGPDDGCGCRKPAPGLVLAACARLGAPAGRTVVIGDIGADVTAARAAGARGVLVPTPVTRPEETAHAETTAPDLRTAVHLALTPAPDLVPGES</sequence>
<dbReference type="Proteomes" id="UP000594008">
    <property type="component" value="Chromosome"/>
</dbReference>
<gene>
    <name evidence="9" type="ORF">IPT68_05045</name>
</gene>
<dbReference type="GO" id="GO:0005737">
    <property type="term" value="C:cytoplasm"/>
    <property type="evidence" value="ECO:0007669"/>
    <property type="project" value="UniProtKB-SubCell"/>
</dbReference>
<dbReference type="InterPro" id="IPR023214">
    <property type="entry name" value="HAD_sf"/>
</dbReference>
<keyword evidence="4" id="KW-0479">Metal-binding</keyword>
<evidence type="ECO:0000313" key="9">
    <source>
        <dbReference type="EMBL" id="QOV45329.1"/>
    </source>
</evidence>
<reference evidence="9 10" key="1">
    <citation type="submission" date="2020-10" db="EMBL/GenBank/DDBJ databases">
        <title>Streptomyces chromofuscus complate genome analysis.</title>
        <authorList>
            <person name="Anwar N."/>
        </authorList>
    </citation>
    <scope>NUCLEOTIDE SEQUENCE [LARGE SCALE GENOMIC DNA]</scope>
    <source>
        <strain evidence="9 10">DSM 40273</strain>
    </source>
</reference>
<dbReference type="GO" id="GO:0005975">
    <property type="term" value="P:carbohydrate metabolic process"/>
    <property type="evidence" value="ECO:0007669"/>
    <property type="project" value="InterPro"/>
</dbReference>
<evidence type="ECO:0000256" key="6">
    <source>
        <dbReference type="ARBA" id="ARBA00023277"/>
    </source>
</evidence>
<evidence type="ECO:0000256" key="5">
    <source>
        <dbReference type="ARBA" id="ARBA00022801"/>
    </source>
</evidence>
<evidence type="ECO:0000256" key="2">
    <source>
        <dbReference type="ARBA" id="ARBA00005628"/>
    </source>
</evidence>
<dbReference type="PANTHER" id="PTHR42891">
    <property type="entry name" value="D-GLYCERO-BETA-D-MANNO-HEPTOSE-1,7-BISPHOSPHATE 7-PHOSPHATASE"/>
    <property type="match status" value="1"/>
</dbReference>
<feature type="region of interest" description="Disordered" evidence="8">
    <location>
        <begin position="1"/>
        <end position="23"/>
    </location>
</feature>
<dbReference type="NCBIfam" id="TIGR01656">
    <property type="entry name" value="Histidinol-ppas"/>
    <property type="match status" value="1"/>
</dbReference>
<evidence type="ECO:0000256" key="8">
    <source>
        <dbReference type="SAM" id="MobiDB-lite"/>
    </source>
</evidence>
<dbReference type="Gene3D" id="3.40.50.1000">
    <property type="entry name" value="HAD superfamily/HAD-like"/>
    <property type="match status" value="1"/>
</dbReference>
<dbReference type="InterPro" id="IPR006549">
    <property type="entry name" value="HAD-SF_hydro_IIIA"/>
</dbReference>
<dbReference type="GO" id="GO:0046872">
    <property type="term" value="F:metal ion binding"/>
    <property type="evidence" value="ECO:0007669"/>
    <property type="project" value="UniProtKB-KW"/>
</dbReference>
<proteinExistence type="inferred from homology"/>
<comment type="similarity">
    <text evidence="2">Belongs to the GmhB family.</text>
</comment>
<evidence type="ECO:0000313" key="10">
    <source>
        <dbReference type="Proteomes" id="UP000594008"/>
    </source>
</evidence>
<evidence type="ECO:0000256" key="4">
    <source>
        <dbReference type="ARBA" id="ARBA00022723"/>
    </source>
</evidence>
<evidence type="ECO:0000256" key="7">
    <source>
        <dbReference type="ARBA" id="ARBA00031828"/>
    </source>
</evidence>
<keyword evidence="6" id="KW-0119">Carbohydrate metabolism</keyword>
<dbReference type="GO" id="GO:0016791">
    <property type="term" value="F:phosphatase activity"/>
    <property type="evidence" value="ECO:0007669"/>
    <property type="project" value="InterPro"/>
</dbReference>
<organism evidence="9 10">
    <name type="scientific">Streptomyces chromofuscus</name>
    <dbReference type="NCBI Taxonomy" id="42881"/>
    <lineage>
        <taxon>Bacteria</taxon>
        <taxon>Bacillati</taxon>
        <taxon>Actinomycetota</taxon>
        <taxon>Actinomycetes</taxon>
        <taxon>Kitasatosporales</taxon>
        <taxon>Streptomycetaceae</taxon>
        <taxon>Streptomyces</taxon>
    </lineage>
</organism>
<dbReference type="EMBL" id="CP063374">
    <property type="protein sequence ID" value="QOV45329.1"/>
    <property type="molecule type" value="Genomic_DNA"/>
</dbReference>
<dbReference type="SUPFAM" id="SSF56784">
    <property type="entry name" value="HAD-like"/>
    <property type="match status" value="1"/>
</dbReference>
<dbReference type="Pfam" id="PF13242">
    <property type="entry name" value="Hydrolase_like"/>
    <property type="match status" value="1"/>
</dbReference>
<comment type="subcellular location">
    <subcellularLocation>
        <location evidence="1">Cytoplasm</location>
    </subcellularLocation>
</comment>
<keyword evidence="10" id="KW-1185">Reference proteome</keyword>
<keyword evidence="5 9" id="KW-0378">Hydrolase</keyword>
<protein>
    <recommendedName>
        <fullName evidence="7">D,D-heptose 1,7-bisphosphate phosphatase</fullName>
    </recommendedName>
</protein>
<dbReference type="NCBIfam" id="TIGR01662">
    <property type="entry name" value="HAD-SF-IIIA"/>
    <property type="match status" value="1"/>
</dbReference>
<evidence type="ECO:0000256" key="1">
    <source>
        <dbReference type="ARBA" id="ARBA00004496"/>
    </source>
</evidence>
<dbReference type="AlphaFoldDB" id="A0A7M2TB34"/>
<dbReference type="KEGG" id="schf:IPT68_05045"/>
<keyword evidence="3" id="KW-0963">Cytoplasm</keyword>
<accession>A0A7M2TB34</accession>
<dbReference type="RefSeq" id="WP_189697252.1">
    <property type="nucleotide sequence ID" value="NZ_BMTA01000004.1"/>
</dbReference>
<name>A0A7M2TB34_STRCW</name>
<dbReference type="InterPro" id="IPR036412">
    <property type="entry name" value="HAD-like_sf"/>
</dbReference>
<dbReference type="PANTHER" id="PTHR42891:SF1">
    <property type="entry name" value="D-GLYCERO-BETA-D-MANNO-HEPTOSE-1,7-BISPHOSPHATE 7-PHOSPHATASE"/>
    <property type="match status" value="1"/>
</dbReference>
<dbReference type="InterPro" id="IPR004446">
    <property type="entry name" value="Heptose_bisP_phosphatase"/>
</dbReference>
<evidence type="ECO:0000256" key="3">
    <source>
        <dbReference type="ARBA" id="ARBA00022490"/>
    </source>
</evidence>
<dbReference type="InterPro" id="IPR006543">
    <property type="entry name" value="Histidinol-phos"/>
</dbReference>